<dbReference type="Proteomes" id="UP001642405">
    <property type="component" value="Unassembled WGS sequence"/>
</dbReference>
<dbReference type="Gene3D" id="1.20.1250.20">
    <property type="entry name" value="MFS general substrate transporter like domains"/>
    <property type="match status" value="2"/>
</dbReference>
<reference evidence="6 7" key="1">
    <citation type="submission" date="2024-01" db="EMBL/GenBank/DDBJ databases">
        <authorList>
            <person name="Allen C."/>
            <person name="Tagirdzhanova G."/>
        </authorList>
    </citation>
    <scope>NUCLEOTIDE SEQUENCE [LARGE SCALE GENOMIC DNA]</scope>
</reference>
<protein>
    <recommendedName>
        <fullName evidence="8">MFS transporter</fullName>
    </recommendedName>
</protein>
<feature type="transmembrane region" description="Helical" evidence="5">
    <location>
        <begin position="127"/>
        <end position="144"/>
    </location>
</feature>
<proteinExistence type="predicted"/>
<accession>A0ABP0CP90</accession>
<dbReference type="SUPFAM" id="SSF103473">
    <property type="entry name" value="MFS general substrate transporter"/>
    <property type="match status" value="1"/>
</dbReference>
<keyword evidence="4 5" id="KW-0472">Membrane</keyword>
<evidence type="ECO:0000256" key="4">
    <source>
        <dbReference type="ARBA" id="ARBA00023136"/>
    </source>
</evidence>
<evidence type="ECO:0008006" key="8">
    <source>
        <dbReference type="Google" id="ProtNLM"/>
    </source>
</evidence>
<evidence type="ECO:0000256" key="3">
    <source>
        <dbReference type="ARBA" id="ARBA00022989"/>
    </source>
</evidence>
<feature type="transmembrane region" description="Helical" evidence="5">
    <location>
        <begin position="463"/>
        <end position="485"/>
    </location>
</feature>
<dbReference type="InterPro" id="IPR036259">
    <property type="entry name" value="MFS_trans_sf"/>
</dbReference>
<evidence type="ECO:0000256" key="1">
    <source>
        <dbReference type="ARBA" id="ARBA00004141"/>
    </source>
</evidence>
<feature type="transmembrane region" description="Helical" evidence="5">
    <location>
        <begin position="432"/>
        <end position="451"/>
    </location>
</feature>
<dbReference type="PANTHER" id="PTHR23502:SF178">
    <property type="entry name" value="TRANSPORTER, PUTATIVE (AFU_ORTHOLOGUE AFUA_2G02040)-RELATED"/>
    <property type="match status" value="1"/>
</dbReference>
<gene>
    <name evidence="6" type="ORF">SCUCBS95973_008386</name>
</gene>
<dbReference type="EMBL" id="CAWUHB010000068">
    <property type="protein sequence ID" value="CAK7232820.1"/>
    <property type="molecule type" value="Genomic_DNA"/>
</dbReference>
<evidence type="ECO:0000256" key="5">
    <source>
        <dbReference type="SAM" id="Phobius"/>
    </source>
</evidence>
<sequence length="508" mass="56432">MTMERDYIDDTIIPGTELLVDVKNDVNISHADAGHSDIVLIPQPTECGRDPLTWPKWKKYYQLFLVALYACAFSFGENTLGAAWTTVSDDTGVTLTNMNGGSALNYLLLGFANIWWIPLANVIGRRFVFLATTLICMSSGIWLGRLNGTGQWMANMVLNGVGTSAYQAVIQLTIFDMFFVHDRGRMLSETLFPRFLFTSSLIPAIRQSPAVNDPEITDKLPAKSSSEVDDKNGLTVYPSSPESVNHDLVAAFRKRTYIECLQIWTRYPQNKTTFWQYFRRPFFLWGFPNVVIAGFIFTFGCTAGIVTFNTISEILTDPPYNFSTTATGLIFFAALVGNFIGWGTGVLSDHVVVFLARRNGGVKEPEMRLWMLVPCFVYAALGYMLYGWGAQTGIHWIGLAIAICAMIAHQVGACAIATAYAMESFPGISGELVVVLAMCSSMVNFAISYSVQPFINRTGYGWAFFFFGLCVLASMLAAVPLLVYGKRWRKAKAARYYRFLEEVGGPTD</sequence>
<comment type="caution">
    <text evidence="6">The sequence shown here is derived from an EMBL/GenBank/DDBJ whole genome shotgun (WGS) entry which is preliminary data.</text>
</comment>
<evidence type="ECO:0000313" key="7">
    <source>
        <dbReference type="Proteomes" id="UP001642405"/>
    </source>
</evidence>
<feature type="transmembrane region" description="Helical" evidence="5">
    <location>
        <begin position="369"/>
        <end position="388"/>
    </location>
</feature>
<comment type="subcellular location">
    <subcellularLocation>
        <location evidence="1">Membrane</location>
        <topology evidence="1">Multi-pass membrane protein</topology>
    </subcellularLocation>
</comment>
<feature type="transmembrane region" description="Helical" evidence="5">
    <location>
        <begin position="164"/>
        <end position="180"/>
    </location>
</feature>
<dbReference type="PANTHER" id="PTHR23502">
    <property type="entry name" value="MAJOR FACILITATOR SUPERFAMILY"/>
    <property type="match status" value="1"/>
</dbReference>
<feature type="transmembrane region" description="Helical" evidence="5">
    <location>
        <begin position="103"/>
        <end position="120"/>
    </location>
</feature>
<keyword evidence="3 5" id="KW-1133">Transmembrane helix</keyword>
<feature type="transmembrane region" description="Helical" evidence="5">
    <location>
        <begin position="394"/>
        <end position="420"/>
    </location>
</feature>
<name>A0ABP0CP90_9PEZI</name>
<organism evidence="6 7">
    <name type="scientific">Sporothrix curviconia</name>
    <dbReference type="NCBI Taxonomy" id="1260050"/>
    <lineage>
        <taxon>Eukaryota</taxon>
        <taxon>Fungi</taxon>
        <taxon>Dikarya</taxon>
        <taxon>Ascomycota</taxon>
        <taxon>Pezizomycotina</taxon>
        <taxon>Sordariomycetes</taxon>
        <taxon>Sordariomycetidae</taxon>
        <taxon>Ophiostomatales</taxon>
        <taxon>Ophiostomataceae</taxon>
        <taxon>Sporothrix</taxon>
    </lineage>
</organism>
<feature type="transmembrane region" description="Helical" evidence="5">
    <location>
        <begin position="282"/>
        <end position="306"/>
    </location>
</feature>
<feature type="transmembrane region" description="Helical" evidence="5">
    <location>
        <begin position="326"/>
        <end position="348"/>
    </location>
</feature>
<feature type="transmembrane region" description="Helical" evidence="5">
    <location>
        <begin position="63"/>
        <end position="83"/>
    </location>
</feature>
<evidence type="ECO:0000313" key="6">
    <source>
        <dbReference type="EMBL" id="CAK7232820.1"/>
    </source>
</evidence>
<keyword evidence="7" id="KW-1185">Reference proteome</keyword>
<keyword evidence="2 5" id="KW-0812">Transmembrane</keyword>
<evidence type="ECO:0000256" key="2">
    <source>
        <dbReference type="ARBA" id="ARBA00022692"/>
    </source>
</evidence>